<dbReference type="InterPro" id="IPR025391">
    <property type="entry name" value="DUF4123"/>
</dbReference>
<reference evidence="2 3" key="1">
    <citation type="submission" date="2015-11" db="EMBL/GenBank/DDBJ databases">
        <title>Expanding the genomic diversity of Burkholderia species for the development of highly accurate diagnostics.</title>
        <authorList>
            <person name="Sahl J."/>
            <person name="Keim P."/>
            <person name="Wagner D."/>
        </authorList>
    </citation>
    <scope>NUCLEOTIDE SEQUENCE [LARGE SCALE GENOMIC DNA]</scope>
    <source>
        <strain evidence="2 3">MSMB574WGS</strain>
    </source>
</reference>
<evidence type="ECO:0000313" key="3">
    <source>
        <dbReference type="Proteomes" id="UP000061512"/>
    </source>
</evidence>
<evidence type="ECO:0000313" key="2">
    <source>
        <dbReference type="EMBL" id="KWF63746.1"/>
    </source>
</evidence>
<organism evidence="2 3">
    <name type="scientific">Burkholderia pseudomultivorans</name>
    <dbReference type="NCBI Taxonomy" id="1207504"/>
    <lineage>
        <taxon>Bacteria</taxon>
        <taxon>Pseudomonadati</taxon>
        <taxon>Pseudomonadota</taxon>
        <taxon>Betaproteobacteria</taxon>
        <taxon>Burkholderiales</taxon>
        <taxon>Burkholderiaceae</taxon>
        <taxon>Burkholderia</taxon>
        <taxon>Burkholderia cepacia complex</taxon>
    </lineage>
</organism>
<dbReference type="EMBL" id="LPJX01000045">
    <property type="protein sequence ID" value="KWF63746.1"/>
    <property type="molecule type" value="Genomic_DNA"/>
</dbReference>
<name>A0A132EYU6_9BURK</name>
<sequence>MLQLVAEREAAWQCLYPDTMLEAASPATTPYLVELRLDDQGHAALARALLRQSEHLDLVLWFVSRAPLSLLVRYLHPFAEAKLADGRQALLRYYDPMILDALLDAFTPEQHDRFVAPFRALRYWRGRWQEVEGLDRDLDSLDVAADSLQLTVEQQQRLAMATLAETVYHEIKNELLPPISGVDDRTCTAYARELLDRAYTRYQLRNLDDLTLFTLVGLNVNREFDVHPAINEKLDAHERANKPLHKVFSLISADVWEAVAVCPPNA</sequence>
<evidence type="ECO:0000259" key="1">
    <source>
        <dbReference type="Pfam" id="PF13503"/>
    </source>
</evidence>
<gene>
    <name evidence="2" type="ORF">WT57_21950</name>
</gene>
<proteinExistence type="predicted"/>
<dbReference type="AlphaFoldDB" id="A0A132EYU6"/>
<comment type="caution">
    <text evidence="2">The sequence shown here is derived from an EMBL/GenBank/DDBJ whole genome shotgun (WGS) entry which is preliminary data.</text>
</comment>
<accession>A0A132EYU6</accession>
<dbReference type="Proteomes" id="UP000061512">
    <property type="component" value="Unassembled WGS sequence"/>
</dbReference>
<feature type="domain" description="DUF4123" evidence="1">
    <location>
        <begin position="7"/>
        <end position="111"/>
    </location>
</feature>
<protein>
    <recommendedName>
        <fullName evidence="1">DUF4123 domain-containing protein</fullName>
    </recommendedName>
</protein>
<dbReference type="Pfam" id="PF13503">
    <property type="entry name" value="DUF4123"/>
    <property type="match status" value="1"/>
</dbReference>